<gene>
    <name evidence="1" type="primary">rps4</name>
    <name evidence="1" type="ORF">CM83_101942</name>
    <name evidence="2" type="ORF">g.33396</name>
</gene>
<reference evidence="1" key="2">
    <citation type="submission" date="2014-07" db="EMBL/GenBank/DDBJ databases">
        <authorList>
            <person name="Hull J."/>
        </authorList>
    </citation>
    <scope>NUCLEOTIDE SEQUENCE</scope>
</reference>
<dbReference type="EMBL" id="GDHC01006814">
    <property type="protein sequence ID" value="JAQ11815.1"/>
    <property type="molecule type" value="Transcribed_RNA"/>
</dbReference>
<evidence type="ECO:0000313" key="2">
    <source>
        <dbReference type="EMBL" id="JAQ11815.1"/>
    </source>
</evidence>
<protein>
    <submittedName>
        <fullName evidence="1">30S ribosomal protein S4, chloroplastic</fullName>
    </submittedName>
</protein>
<reference evidence="1" key="1">
    <citation type="journal article" date="2014" name="PLoS ONE">
        <title>Transcriptome-Based Identification of ABC Transporters in the Western Tarnished Plant Bug Lygus hesperus.</title>
        <authorList>
            <person name="Hull J.J."/>
            <person name="Chaney K."/>
            <person name="Geib S.M."/>
            <person name="Fabrick J.A."/>
            <person name="Brent C.S."/>
            <person name="Walsh D."/>
            <person name="Lavine L.C."/>
        </authorList>
    </citation>
    <scope>NUCLEOTIDE SEQUENCE</scope>
</reference>
<dbReference type="AlphaFoldDB" id="A0A0A9Y8K0"/>
<reference evidence="2" key="3">
    <citation type="journal article" date="2016" name="Gigascience">
        <title>De novo construction of an expanded transcriptome assembly for the western tarnished plant bug, Lygus hesperus.</title>
        <authorList>
            <person name="Tassone E.E."/>
            <person name="Geib S.M."/>
            <person name="Hall B."/>
            <person name="Fabrick J.A."/>
            <person name="Brent C.S."/>
            <person name="Hull J.J."/>
        </authorList>
    </citation>
    <scope>NUCLEOTIDE SEQUENCE</scope>
</reference>
<dbReference type="EMBL" id="GBHO01015658">
    <property type="protein sequence ID" value="JAG27946.1"/>
    <property type="molecule type" value="Transcribed_RNA"/>
</dbReference>
<proteinExistence type="predicted"/>
<organism evidence="1">
    <name type="scientific">Lygus hesperus</name>
    <name type="common">Western plant bug</name>
    <dbReference type="NCBI Taxonomy" id="30085"/>
    <lineage>
        <taxon>Eukaryota</taxon>
        <taxon>Metazoa</taxon>
        <taxon>Ecdysozoa</taxon>
        <taxon>Arthropoda</taxon>
        <taxon>Hexapoda</taxon>
        <taxon>Insecta</taxon>
        <taxon>Pterygota</taxon>
        <taxon>Neoptera</taxon>
        <taxon>Paraneoptera</taxon>
        <taxon>Hemiptera</taxon>
        <taxon>Heteroptera</taxon>
        <taxon>Panheteroptera</taxon>
        <taxon>Cimicomorpha</taxon>
        <taxon>Miridae</taxon>
        <taxon>Mirini</taxon>
        <taxon>Lygus</taxon>
    </lineage>
</organism>
<accession>A0A0A9Y8K0</accession>
<sequence>MSRCSCSEKWRKYERCTVYISTPVCCSWYRRSYIPTTVSISIYSSFFITISRYCSSFVVSVPLPALLSASRGGVGRNIIDVFYISSVPWKFPYTVTSSTESQWNRRSVLPSFSPPRWYSNSVAILSNFSVCRCQRHPRCVLYADMVRRSSSAPYPFATLVVHVDSVLVCGDFVSTASSFTYSTPCGSGSLYPIVGFDSISNCSTGNCGTSVRCNPSDYPHSINSFSDASNDGVSSYAFHSCDLSSTAQCTNVRWTSSQLEYLKLFSYRFQKAGQKKKHSSNISCISCGTSFDTTYSCTVLHAPLSTYYSIQLCKLRTRLCLCNFASCRIGCYCNCDCNCG</sequence>
<keyword evidence="1" id="KW-0687">Ribonucleoprotein</keyword>
<dbReference type="GO" id="GO:0005840">
    <property type="term" value="C:ribosome"/>
    <property type="evidence" value="ECO:0007669"/>
    <property type="project" value="UniProtKB-KW"/>
</dbReference>
<keyword evidence="1" id="KW-0689">Ribosomal protein</keyword>
<evidence type="ECO:0000313" key="1">
    <source>
        <dbReference type="EMBL" id="JAG27946.1"/>
    </source>
</evidence>
<name>A0A0A9Y8K0_LYGHE</name>